<keyword evidence="2" id="KW-0540">Nuclease</keyword>
<dbReference type="EMBL" id="BK010542">
    <property type="protein sequence ID" value="DAC73677.1"/>
    <property type="molecule type" value="Genomic_DNA"/>
</dbReference>
<evidence type="ECO:0000313" key="10">
    <source>
        <dbReference type="EMBL" id="DAC73891.1"/>
    </source>
</evidence>
<feature type="domain" description="Homing endonuclease LAGLIDADG" evidence="1">
    <location>
        <begin position="138"/>
        <end position="236"/>
    </location>
</feature>
<dbReference type="EMBL" id="MT036756">
    <property type="protein sequence ID" value="QID48160.1"/>
    <property type="molecule type" value="Genomic_DNA"/>
</dbReference>
<dbReference type="EMBL" id="MT036724">
    <property type="protein sequence ID" value="QID46475.1"/>
    <property type="molecule type" value="Genomic_DNA"/>
</dbReference>
<organism evidence="2">
    <name type="scientific">Gibberella zeae</name>
    <name type="common">Wheat head blight fungus</name>
    <name type="synonym">Fusarium graminearum</name>
    <dbReference type="NCBI Taxonomy" id="5518"/>
    <lineage>
        <taxon>Eukaryota</taxon>
        <taxon>Fungi</taxon>
        <taxon>Dikarya</taxon>
        <taxon>Ascomycota</taxon>
        <taxon>Pezizomycotina</taxon>
        <taxon>Sordariomycetes</taxon>
        <taxon>Hypocreomycetidae</taxon>
        <taxon>Hypocreales</taxon>
        <taxon>Nectriaceae</taxon>
        <taxon>Fusarium</taxon>
    </lineage>
</organism>
<dbReference type="Pfam" id="PF00961">
    <property type="entry name" value="LAGLIDADG_1"/>
    <property type="match status" value="2"/>
</dbReference>
<dbReference type="EMBL" id="MT036700">
    <property type="protein sequence ID" value="QID45235.1"/>
    <property type="molecule type" value="Genomic_DNA"/>
</dbReference>
<evidence type="ECO:0000259" key="1">
    <source>
        <dbReference type="Pfam" id="PF00961"/>
    </source>
</evidence>
<dbReference type="EMBL" id="MT036730">
    <property type="protein sequence ID" value="QID46793.1"/>
    <property type="molecule type" value="Genomic_DNA"/>
</dbReference>
<dbReference type="EMBL" id="MT036706">
    <property type="protein sequence ID" value="QID45543.1"/>
    <property type="molecule type" value="Genomic_DNA"/>
</dbReference>
<dbReference type="EMBL" id="MT036680">
    <property type="protein sequence ID" value="QID44193.1"/>
    <property type="molecule type" value="Genomic_DNA"/>
</dbReference>
<dbReference type="EMBL" id="MT036705">
    <property type="protein sequence ID" value="QID45492.1"/>
    <property type="molecule type" value="Genomic_DNA"/>
</dbReference>
<dbReference type="EMBL" id="MH412632">
    <property type="protein sequence ID" value="AYN73099.1"/>
    <property type="molecule type" value="Genomic_DNA"/>
</dbReference>
<dbReference type="EMBL" id="MT036712">
    <property type="protein sequence ID" value="QID45853.1"/>
    <property type="molecule type" value="Genomic_DNA"/>
</dbReference>
<dbReference type="EMBL" id="MT036746">
    <property type="protein sequence ID" value="QID47638.1"/>
    <property type="molecule type" value="Genomic_DNA"/>
</dbReference>
<dbReference type="EMBL" id="MT036698">
    <property type="protein sequence ID" value="QID45131.1"/>
    <property type="molecule type" value="Genomic_DNA"/>
</dbReference>
<evidence type="ECO:0000313" key="9">
    <source>
        <dbReference type="EMBL" id="DAC73838.1"/>
    </source>
</evidence>
<dbReference type="PANTHER" id="PTHR36181:SF4">
    <property type="entry name" value="LAGLIDADG ENDONUCLEASE"/>
    <property type="match status" value="1"/>
</dbReference>
<dbReference type="EMBL" id="MT036713">
    <property type="protein sequence ID" value="QID45905.1"/>
    <property type="molecule type" value="Genomic_DNA"/>
</dbReference>
<dbReference type="EMBL" id="MT036722">
    <property type="protein sequence ID" value="QID46372.1"/>
    <property type="molecule type" value="Genomic_DNA"/>
</dbReference>
<evidence type="ECO:0000313" key="6">
    <source>
        <dbReference type="EMBL" id="DAC73677.1"/>
    </source>
</evidence>
<dbReference type="EMBL" id="MT036731">
    <property type="protein sequence ID" value="QID46846.1"/>
    <property type="molecule type" value="Genomic_DNA"/>
</dbReference>
<dbReference type="EMBL" id="MT036728">
    <property type="protein sequence ID" value="QID46687.1"/>
    <property type="molecule type" value="Genomic_DNA"/>
</dbReference>
<dbReference type="EMBL" id="MT036711">
    <property type="protein sequence ID" value="QID45801.1"/>
    <property type="molecule type" value="Genomic_DNA"/>
</dbReference>
<dbReference type="EMBL" id="MT036701">
    <property type="protein sequence ID" value="QID45287.1"/>
    <property type="molecule type" value="Genomic_DNA"/>
</dbReference>
<dbReference type="EMBL" id="MT036743">
    <property type="protein sequence ID" value="QID47481.1"/>
    <property type="molecule type" value="Genomic_DNA"/>
</dbReference>
<dbReference type="EMBL" id="BK010543">
    <property type="protein sequence ID" value="DAC73730.1"/>
    <property type="molecule type" value="Genomic_DNA"/>
</dbReference>
<dbReference type="EMBL" id="MT036745">
    <property type="protein sequence ID" value="QID47586.1"/>
    <property type="molecule type" value="Genomic_DNA"/>
</dbReference>
<dbReference type="EMBL" id="MT036729">
    <property type="protein sequence ID" value="QID46740.1"/>
    <property type="molecule type" value="Genomic_DNA"/>
</dbReference>
<dbReference type="EMBL" id="MT036753">
    <property type="protein sequence ID" value="QID48004.1"/>
    <property type="molecule type" value="Genomic_DNA"/>
</dbReference>
<dbReference type="EMBL" id="MT036739">
    <property type="protein sequence ID" value="QID47271.1"/>
    <property type="molecule type" value="Genomic_DNA"/>
</dbReference>
<dbReference type="EMBL" id="BK010546">
    <property type="protein sequence ID" value="DAC73891.1"/>
    <property type="molecule type" value="Genomic_DNA"/>
</dbReference>
<dbReference type="EMBL" id="MT036750">
    <property type="protein sequence ID" value="QID47844.1"/>
    <property type="molecule type" value="Genomic_DNA"/>
</dbReference>
<dbReference type="EMBL" id="MT036748">
    <property type="protein sequence ID" value="QID47741.1"/>
    <property type="molecule type" value="Genomic_DNA"/>
</dbReference>
<dbReference type="EMBL" id="BK010547">
    <property type="protein sequence ID" value="DAC73945.1"/>
    <property type="molecule type" value="Genomic_DNA"/>
</dbReference>
<dbReference type="EMBL" id="MT036737">
    <property type="protein sequence ID" value="QID47168.1"/>
    <property type="molecule type" value="Genomic_DNA"/>
</dbReference>
<dbReference type="EMBL" id="MT036709">
    <property type="protein sequence ID" value="QID45698.1"/>
    <property type="molecule type" value="Genomic_DNA"/>
</dbReference>
<dbReference type="EMBL" id="MT036734">
    <property type="protein sequence ID" value="QID47008.1"/>
    <property type="molecule type" value="Genomic_DNA"/>
</dbReference>
<dbReference type="EMBL" id="MT036685">
    <property type="protein sequence ID" value="QID44453.1"/>
    <property type="molecule type" value="Genomic_DNA"/>
</dbReference>
<dbReference type="EMBL" id="MT036755">
    <property type="protein sequence ID" value="QID48108.1"/>
    <property type="molecule type" value="Genomic_DNA"/>
</dbReference>
<dbReference type="EMBL" id="MT036692">
    <property type="protein sequence ID" value="QID44817.1"/>
    <property type="molecule type" value="Genomic_DNA"/>
</dbReference>
<dbReference type="EMBL" id="MT036741">
    <property type="protein sequence ID" value="QID47377.1"/>
    <property type="molecule type" value="Genomic_DNA"/>
</dbReference>
<dbReference type="EMBL" id="MT036723">
    <property type="protein sequence ID" value="QID46423.1"/>
    <property type="molecule type" value="Genomic_DNA"/>
</dbReference>
<dbReference type="EMBL" id="MT036749">
    <property type="protein sequence ID" value="QID47793.1"/>
    <property type="molecule type" value="Genomic_DNA"/>
</dbReference>
<dbReference type="EMBL" id="MT036710">
    <property type="protein sequence ID" value="QID45749.1"/>
    <property type="molecule type" value="Genomic_DNA"/>
</dbReference>
<dbReference type="SUPFAM" id="SSF55608">
    <property type="entry name" value="Homing endonucleases"/>
    <property type="match status" value="2"/>
</dbReference>
<dbReference type="PANTHER" id="PTHR36181">
    <property type="entry name" value="INTRON-ENCODED ENDONUCLEASE AI3-RELATED"/>
    <property type="match status" value="1"/>
</dbReference>
<evidence type="ECO:0000313" key="2">
    <source>
        <dbReference type="EMBL" id="AYN73099.1"/>
    </source>
</evidence>
<evidence type="ECO:0000313" key="12">
    <source>
        <dbReference type="EMBL" id="QID44193.1"/>
    </source>
</evidence>
<accession>A0A3G2LJA4</accession>
<dbReference type="EMBL" id="MT036690">
    <property type="protein sequence ID" value="QID44712.1"/>
    <property type="molecule type" value="Genomic_DNA"/>
</dbReference>
<dbReference type="EMBL" id="MT036696">
    <property type="protein sequence ID" value="QID45026.1"/>
    <property type="molecule type" value="Genomic_DNA"/>
</dbReference>
<dbReference type="EMBL" id="MT036726">
    <property type="protein sequence ID" value="QID46582.1"/>
    <property type="molecule type" value="Genomic_DNA"/>
</dbReference>
<evidence type="ECO:0000313" key="4">
    <source>
        <dbReference type="EMBL" id="DAC73566.1"/>
    </source>
</evidence>
<dbReference type="EMBL" id="MT036699">
    <property type="protein sequence ID" value="QID45182.1"/>
    <property type="molecule type" value="Genomic_DNA"/>
</dbReference>
<dbReference type="EMBL" id="MT036703">
    <property type="protein sequence ID" value="QID45390.1"/>
    <property type="molecule type" value="Genomic_DNA"/>
</dbReference>
<dbReference type="EMBL" id="MT036707">
    <property type="protein sequence ID" value="QID45595.1"/>
    <property type="molecule type" value="Genomic_DNA"/>
</dbReference>
<dbReference type="EMBL" id="MT036744">
    <property type="protein sequence ID" value="QID47533.1"/>
    <property type="molecule type" value="Genomic_DNA"/>
</dbReference>
<keyword evidence="2" id="KW-0255">Endonuclease</keyword>
<dbReference type="EMBL" id="BK010544">
    <property type="protein sequence ID" value="DAC73785.1"/>
    <property type="molecule type" value="Genomic_DNA"/>
</dbReference>
<dbReference type="EMBL" id="BK010541">
    <property type="protein sequence ID" value="DAC73621.1"/>
    <property type="molecule type" value="Genomic_DNA"/>
</dbReference>
<dbReference type="EMBL" id="MT036693">
    <property type="protein sequence ID" value="QID44869.1"/>
    <property type="molecule type" value="Genomic_DNA"/>
</dbReference>
<protein>
    <submittedName>
        <fullName evidence="2">LAGLIDADG endonuclease</fullName>
    </submittedName>
</protein>
<dbReference type="EMBL" id="MT036694">
    <property type="protein sequence ID" value="QID44922.1"/>
    <property type="molecule type" value="Genomic_DNA"/>
</dbReference>
<dbReference type="EMBL" id="MT036735">
    <property type="protein sequence ID" value="QID47060.1"/>
    <property type="molecule type" value="Genomic_DNA"/>
</dbReference>
<dbReference type="EMBL" id="MT036714">
    <property type="protein sequence ID" value="QID45956.1"/>
    <property type="molecule type" value="Genomic_DNA"/>
</dbReference>
<dbReference type="EMBL" id="MT036688">
    <property type="protein sequence ID" value="QID44608.1"/>
    <property type="molecule type" value="Genomic_DNA"/>
</dbReference>
<dbReference type="EMBL" id="MT036752">
    <property type="protein sequence ID" value="QID47950.1"/>
    <property type="molecule type" value="Genomic_DNA"/>
</dbReference>
<keyword evidence="2" id="KW-0496">Mitochondrion</keyword>
<evidence type="ECO:0000313" key="8">
    <source>
        <dbReference type="EMBL" id="DAC73785.1"/>
    </source>
</evidence>
<dbReference type="EMBL" id="MT036691">
    <property type="protein sequence ID" value="QID44764.1"/>
    <property type="molecule type" value="Genomic_DNA"/>
</dbReference>
<dbReference type="GO" id="GO:0004519">
    <property type="term" value="F:endonuclease activity"/>
    <property type="evidence" value="ECO:0007669"/>
    <property type="project" value="UniProtKB-KW"/>
</dbReference>
<dbReference type="EMBL" id="MT036683">
    <property type="protein sequence ID" value="QID44349.1"/>
    <property type="molecule type" value="Genomic_DNA"/>
</dbReference>
<dbReference type="InterPro" id="IPR004860">
    <property type="entry name" value="LAGLIDADG_dom"/>
</dbReference>
<reference evidence="12" key="3">
    <citation type="submission" date="2020-02" db="EMBL/GenBank/DDBJ databases">
        <title>Diversity of selfish genetic elements in mitogenomes of closely related Fusaria and its implication for diagnostic purposes.</title>
        <authorList>
            <person name="Kulik T."/>
            <person name="Brankovics B."/>
            <person name="van Diepeningen A.D."/>
            <person name="Bilska K."/>
            <person name="Zelechowski M."/>
            <person name="Myszczynski K."/>
            <person name="Molcan T."/>
            <person name="Stakheev A."/>
            <person name="Stenglein S."/>
            <person name="Beyer M."/>
            <person name="Pasquali M."/>
            <person name="Sawicki J."/>
            <person name="Baturo-Ciesniewska A."/>
        </authorList>
    </citation>
    <scope>NUCLEOTIDE SEQUENCE</scope>
</reference>
<dbReference type="EMBL" id="MT036718">
    <property type="protein sequence ID" value="QID46161.1"/>
    <property type="molecule type" value="Genomic_DNA"/>
</dbReference>
<dbReference type="EMBL" id="MT036720">
    <property type="protein sequence ID" value="QID46266.1"/>
    <property type="molecule type" value="Genomic_DNA"/>
</dbReference>
<proteinExistence type="predicted"/>
<dbReference type="EMBL" id="MT036686">
    <property type="protein sequence ID" value="QID44504.1"/>
    <property type="molecule type" value="Genomic_DNA"/>
</dbReference>
<dbReference type="EMBL" id="MT036684">
    <property type="protein sequence ID" value="QID44400.1"/>
    <property type="molecule type" value="Genomic_DNA"/>
</dbReference>
<name>A0A3G2LJA4_GIBZA</name>
<dbReference type="EMBL" id="MT036689">
    <property type="protein sequence ID" value="QID44660.1"/>
    <property type="molecule type" value="Genomic_DNA"/>
</dbReference>
<dbReference type="EMBL" id="MT036717">
    <property type="protein sequence ID" value="QID46109.1"/>
    <property type="molecule type" value="Genomic_DNA"/>
</dbReference>
<dbReference type="EMBL" id="MT036754">
    <property type="protein sequence ID" value="QID48055.1"/>
    <property type="molecule type" value="Genomic_DNA"/>
</dbReference>
<dbReference type="EMBL" id="MT036681">
    <property type="protein sequence ID" value="QID44245.1"/>
    <property type="molecule type" value="Genomic_DNA"/>
</dbReference>
<dbReference type="EMBL" id="BK010539">
    <property type="protein sequence ID" value="DAC73511.1"/>
    <property type="molecule type" value="Genomic_DNA"/>
</dbReference>
<dbReference type="EMBL" id="MT036702">
    <property type="protein sequence ID" value="QID45338.1"/>
    <property type="molecule type" value="Genomic_DNA"/>
</dbReference>
<dbReference type="EMBL" id="MT036687">
    <property type="protein sequence ID" value="QID44556.1"/>
    <property type="molecule type" value="Genomic_DNA"/>
</dbReference>
<dbReference type="EMBL" id="MT036757">
    <property type="protein sequence ID" value="QID48212.1"/>
    <property type="molecule type" value="Genomic_DNA"/>
</dbReference>
<dbReference type="EMBL" id="MT036715">
    <property type="protein sequence ID" value="QID46007.1"/>
    <property type="molecule type" value="Genomic_DNA"/>
</dbReference>
<reference evidence="2" key="2">
    <citation type="journal article" date="2018" name="PeerJ">
        <title>First steps towards mitochondrial pan-genomics: detailed analysis of Fusarium graminearum mitogenomes.</title>
        <authorList>
            <person name="Brankovics B."/>
            <person name="Kulik T."/>
            <person name="Sawicki J."/>
            <person name="Bilska K."/>
            <person name="Zhang H."/>
            <person name="de Hoog G.S."/>
            <person name="van der Lee T.A."/>
            <person name="Waalwijk C."/>
            <person name="van Diepeningen A.D."/>
        </authorList>
    </citation>
    <scope>NUCLEOTIDE SEQUENCE</scope>
    <source>
        <strain evidence="4">HN-Z6</strain>
        <strain evidence="3">HN9-1</strain>
        <strain evidence="5">INRA-156</strain>
        <strain evidence="6">INRA-159</strain>
        <strain evidence="7">INRA-164</strain>
        <strain evidence="8">INRA-171</strain>
        <strain evidence="9">INRA-181</strain>
        <strain evidence="10">INRA-195</strain>
        <strain evidence="2">PH-1</strain>
        <strain evidence="11">YL-1</strain>
    </source>
</reference>
<dbReference type="InterPro" id="IPR027434">
    <property type="entry name" value="Homing_endonucl"/>
</dbReference>
<dbReference type="EMBL" id="MT036695">
    <property type="protein sequence ID" value="QID44973.1"/>
    <property type="molecule type" value="Genomic_DNA"/>
</dbReference>
<dbReference type="EMBL" id="MT036747">
    <property type="protein sequence ID" value="QID47689.1"/>
    <property type="molecule type" value="Genomic_DNA"/>
</dbReference>
<dbReference type="EMBL" id="MT036697">
    <property type="protein sequence ID" value="QID45080.1"/>
    <property type="molecule type" value="Genomic_DNA"/>
</dbReference>
<dbReference type="EMBL" id="MT036742">
    <property type="protein sequence ID" value="QID47429.1"/>
    <property type="molecule type" value="Genomic_DNA"/>
</dbReference>
<keyword evidence="2" id="KW-0378">Hydrolase</keyword>
<dbReference type="EMBL" id="MT036738">
    <property type="protein sequence ID" value="QID47219.1"/>
    <property type="molecule type" value="Genomic_DNA"/>
</dbReference>
<feature type="domain" description="Homing endonuclease LAGLIDADG" evidence="1">
    <location>
        <begin position="295"/>
        <end position="395"/>
    </location>
</feature>
<dbReference type="EMBL" id="MT036751">
    <property type="protein sequence ID" value="QID47897.1"/>
    <property type="molecule type" value="Genomic_DNA"/>
</dbReference>
<dbReference type="GO" id="GO:0005739">
    <property type="term" value="C:mitochondrion"/>
    <property type="evidence" value="ECO:0007669"/>
    <property type="project" value="UniProtKB-ARBA"/>
</dbReference>
<dbReference type="AlphaFoldDB" id="A0A3G2LJA4"/>
<dbReference type="EMBL" id="MT036719">
    <property type="protein sequence ID" value="QID46212.1"/>
    <property type="molecule type" value="Genomic_DNA"/>
</dbReference>
<dbReference type="Gene3D" id="3.10.28.10">
    <property type="entry name" value="Homing endonucleases"/>
    <property type="match status" value="2"/>
</dbReference>
<dbReference type="EMBL" id="BK010545">
    <property type="protein sequence ID" value="DAC73838.1"/>
    <property type="molecule type" value="Genomic_DNA"/>
</dbReference>
<dbReference type="EMBL" id="MT036740">
    <property type="protein sequence ID" value="QID47324.1"/>
    <property type="molecule type" value="Genomic_DNA"/>
</dbReference>
<dbReference type="EMBL" id="MT036708">
    <property type="protein sequence ID" value="QID45646.1"/>
    <property type="molecule type" value="Genomic_DNA"/>
</dbReference>
<dbReference type="EMBL" id="BK010540">
    <property type="protein sequence ID" value="DAC73566.1"/>
    <property type="molecule type" value="Genomic_DNA"/>
</dbReference>
<geneLocation type="mitochondrion" evidence="2"/>
<evidence type="ECO:0000313" key="11">
    <source>
        <dbReference type="EMBL" id="DAC73945.1"/>
    </source>
</evidence>
<dbReference type="EMBL" id="MT036736">
    <property type="protein sequence ID" value="QID47112.1"/>
    <property type="molecule type" value="Genomic_DNA"/>
</dbReference>
<evidence type="ECO:0000313" key="5">
    <source>
        <dbReference type="EMBL" id="DAC73621.1"/>
    </source>
</evidence>
<dbReference type="EMBL" id="MT036732">
    <property type="protein sequence ID" value="QID46899.1"/>
    <property type="molecule type" value="Genomic_DNA"/>
</dbReference>
<evidence type="ECO:0000313" key="7">
    <source>
        <dbReference type="EMBL" id="DAC73730.1"/>
    </source>
</evidence>
<gene>
    <name evidence="2" type="primary">iorf425</name>
</gene>
<dbReference type="EMBL" id="MT036733">
    <property type="protein sequence ID" value="QID46955.1"/>
    <property type="molecule type" value="Genomic_DNA"/>
</dbReference>
<dbReference type="EMBL" id="MT036725">
    <property type="protein sequence ID" value="QID46528.1"/>
    <property type="molecule type" value="Genomic_DNA"/>
</dbReference>
<dbReference type="InterPro" id="IPR051289">
    <property type="entry name" value="LAGLIDADG_Endonuclease"/>
</dbReference>
<dbReference type="EMBL" id="MT036704">
    <property type="protein sequence ID" value="QID45441.1"/>
    <property type="molecule type" value="Genomic_DNA"/>
</dbReference>
<dbReference type="EMBL" id="MT036721">
    <property type="protein sequence ID" value="QID46320.1"/>
    <property type="molecule type" value="Genomic_DNA"/>
</dbReference>
<reference evidence="3" key="1">
    <citation type="journal article" date="2016" name="PLoS Comput. Biol.">
        <title>GRAbB: Selective Assembly of Genomic Regions, a New Niche for Genomic Research.</title>
        <authorList>
            <person name="Brankovics B."/>
            <person name="Zhang H."/>
            <person name="van Diepeningen A.D."/>
            <person name="van der Lee T.A."/>
            <person name="Waalwijk C."/>
            <person name="de Hoog G.S."/>
        </authorList>
    </citation>
    <scope>NUCLEOTIDE SEQUENCE</scope>
    <source>
        <strain evidence="4">HN-Z6</strain>
        <strain evidence="3">HN9-1</strain>
        <strain evidence="5">INRA-156</strain>
        <strain evidence="6">INRA-159</strain>
        <strain evidence="7">INRA-164</strain>
        <strain evidence="8">INRA-171</strain>
        <strain evidence="9">INRA-181</strain>
        <strain evidence="10">INRA-195</strain>
        <strain evidence="11">YL-1</strain>
    </source>
</reference>
<evidence type="ECO:0000313" key="3">
    <source>
        <dbReference type="EMBL" id="DAC73511.1"/>
    </source>
</evidence>
<sequence>MFQLLRDKLSNSGEALKLLIPNLVELYRGGWTNYSCMVTSQKILEKGMGNRGSKSTVFVRKLYTVVKEQRVDGSCNGLVINPLLRCTLRGFERISWYGIPSNQILIKRYYTTNDSNTNIESEISTINKESFKLNPWFITGFTDGDGSFTISTSKKKSGTGWKIHPTFTIGLDIKDLDILIQFKAYFNAGKIYKSKRGIIYYTIGSTKDLLKHVLPHFDKYPLSSLKLKDYLVFKRILLLMQKGEHQSLSGLFKIFSERANLNKGLPKVVEEEYPDLKPAVIPELKIAPTINPDWLAGFITAEASFFISIYPSKDRKVGYAVSLVFSLSQHAKDLDLLKRIADSLECGIVRKHKSREAVELVITKSEDINQKLTPLLSKHTLSGVKLLDFERFKKASILINSKAHLTSEGIKLIKDIKDTMYNRGL</sequence>
<dbReference type="EMBL" id="MT036682">
    <property type="protein sequence ID" value="QID44297.1"/>
    <property type="molecule type" value="Genomic_DNA"/>
</dbReference>
<dbReference type="EMBL" id="MT036716">
    <property type="protein sequence ID" value="QID46058.1"/>
    <property type="molecule type" value="Genomic_DNA"/>
</dbReference>